<dbReference type="EMBL" id="JARBHB010000008">
    <property type="protein sequence ID" value="KAJ8877355.1"/>
    <property type="molecule type" value="Genomic_DNA"/>
</dbReference>
<reference evidence="2 3" key="1">
    <citation type="submission" date="2023-02" db="EMBL/GenBank/DDBJ databases">
        <title>LHISI_Scaffold_Assembly.</title>
        <authorList>
            <person name="Stuart O.P."/>
            <person name="Cleave R."/>
            <person name="Magrath M.J.L."/>
            <person name="Mikheyev A.S."/>
        </authorList>
    </citation>
    <scope>NUCLEOTIDE SEQUENCE [LARGE SCALE GENOMIC DNA]</scope>
    <source>
        <strain evidence="2">Daus_M_001</strain>
        <tissue evidence="2">Leg muscle</tissue>
    </source>
</reference>
<keyword evidence="3" id="KW-1185">Reference proteome</keyword>
<evidence type="ECO:0000256" key="1">
    <source>
        <dbReference type="SAM" id="MobiDB-lite"/>
    </source>
</evidence>
<comment type="caution">
    <text evidence="2">The sequence shown here is derived from an EMBL/GenBank/DDBJ whole genome shotgun (WGS) entry which is preliminary data.</text>
</comment>
<name>A0ABQ9GZB2_9NEOP</name>
<evidence type="ECO:0000313" key="2">
    <source>
        <dbReference type="EMBL" id="KAJ8877355.1"/>
    </source>
</evidence>
<accession>A0ABQ9GZB2</accession>
<dbReference type="Proteomes" id="UP001159363">
    <property type="component" value="Chromosome 7"/>
</dbReference>
<gene>
    <name evidence="2" type="ORF">PR048_021809</name>
</gene>
<sequence>MIRHYFLHSSDESNEDDQPPKVYKPRCFRLHAEQVELILNATAPHLQHQTISKCLSLREQLLLCLHWIGNEGQ</sequence>
<protein>
    <submittedName>
        <fullName evidence="2">Uncharacterized protein</fullName>
    </submittedName>
</protein>
<proteinExistence type="predicted"/>
<organism evidence="2 3">
    <name type="scientific">Dryococelus australis</name>
    <dbReference type="NCBI Taxonomy" id="614101"/>
    <lineage>
        <taxon>Eukaryota</taxon>
        <taxon>Metazoa</taxon>
        <taxon>Ecdysozoa</taxon>
        <taxon>Arthropoda</taxon>
        <taxon>Hexapoda</taxon>
        <taxon>Insecta</taxon>
        <taxon>Pterygota</taxon>
        <taxon>Neoptera</taxon>
        <taxon>Polyneoptera</taxon>
        <taxon>Phasmatodea</taxon>
        <taxon>Verophasmatodea</taxon>
        <taxon>Anareolatae</taxon>
        <taxon>Phasmatidae</taxon>
        <taxon>Eurycanthinae</taxon>
        <taxon>Dryococelus</taxon>
    </lineage>
</organism>
<feature type="region of interest" description="Disordered" evidence="1">
    <location>
        <begin position="1"/>
        <end position="20"/>
    </location>
</feature>
<evidence type="ECO:0000313" key="3">
    <source>
        <dbReference type="Proteomes" id="UP001159363"/>
    </source>
</evidence>